<feature type="region of interest" description="Disordered" evidence="1">
    <location>
        <begin position="104"/>
        <end position="173"/>
    </location>
</feature>
<reference evidence="3" key="1">
    <citation type="journal article" date="2020" name="Nature">
        <title>Giant virus diversity and host interactions through global metagenomics.</title>
        <authorList>
            <person name="Schulz F."/>
            <person name="Roux S."/>
            <person name="Paez-Espino D."/>
            <person name="Jungbluth S."/>
            <person name="Walsh D.A."/>
            <person name="Denef V.J."/>
            <person name="McMahon K.D."/>
            <person name="Konstantinidis K.T."/>
            <person name="Eloe-Fadrosh E.A."/>
            <person name="Kyrpides N.C."/>
            <person name="Woyke T."/>
        </authorList>
    </citation>
    <scope>NUCLEOTIDE SEQUENCE</scope>
    <source>
        <strain evidence="3">GVMAG-M-3300022752-39</strain>
    </source>
</reference>
<feature type="compositionally biased region" description="Polar residues" evidence="1">
    <location>
        <begin position="108"/>
        <end position="118"/>
    </location>
</feature>
<evidence type="ECO:0000256" key="1">
    <source>
        <dbReference type="SAM" id="MobiDB-lite"/>
    </source>
</evidence>
<dbReference type="AlphaFoldDB" id="A0A6C0CWT0"/>
<feature type="compositionally biased region" description="Low complexity" evidence="1">
    <location>
        <begin position="161"/>
        <end position="173"/>
    </location>
</feature>
<accession>A0A6C0CWT0</accession>
<evidence type="ECO:0000313" key="3">
    <source>
        <dbReference type="EMBL" id="QHT08204.1"/>
    </source>
</evidence>
<evidence type="ECO:0000256" key="2">
    <source>
        <dbReference type="SAM" id="Phobius"/>
    </source>
</evidence>
<feature type="transmembrane region" description="Helical" evidence="2">
    <location>
        <begin position="39"/>
        <end position="57"/>
    </location>
</feature>
<keyword evidence="2" id="KW-1133">Transmembrane helix</keyword>
<keyword evidence="2" id="KW-0472">Membrane</keyword>
<feature type="compositionally biased region" description="Polar residues" evidence="1">
    <location>
        <begin position="125"/>
        <end position="150"/>
    </location>
</feature>
<proteinExistence type="predicted"/>
<keyword evidence="2" id="KW-0812">Transmembrane</keyword>
<protein>
    <submittedName>
        <fullName evidence="3">Uncharacterized protein</fullName>
    </submittedName>
</protein>
<dbReference type="EMBL" id="MN739491">
    <property type="protein sequence ID" value="QHT08204.1"/>
    <property type="molecule type" value="Genomic_DNA"/>
</dbReference>
<organism evidence="3">
    <name type="scientific">viral metagenome</name>
    <dbReference type="NCBI Taxonomy" id="1070528"/>
    <lineage>
        <taxon>unclassified sequences</taxon>
        <taxon>metagenomes</taxon>
        <taxon>organismal metagenomes</taxon>
    </lineage>
</organism>
<sequence length="216" mass="23741">MNSGAEKSIMTNPISEMLDKNSLGTLTDFPTDDSSSTNWALVIIGFIIFSIVVFMVYKHYTGGENIFENIYHKIKEIFESIKNRFHSSGSSSTSDIEQHMEDDHGIHTTDQNPSSVSSIPHAALPTSQSQDGETNKDSLNQALNQATPNYTPEPGYGADDSYSSIQKSKSSSKSGWCYIGEDRGFRSCINVGENDTCMSGDIFPTSEICVNPNLRI</sequence>
<name>A0A6C0CWT0_9ZZZZ</name>